<keyword evidence="2 6" id="KW-0288">FMN</keyword>
<comment type="cofactor">
    <cofactor evidence="6">
        <name>FMN</name>
        <dbReference type="ChEBI" id="CHEBI:58210"/>
    </cofactor>
    <text evidence="6">Binds 1 FMN per subunit.</text>
</comment>
<dbReference type="STRING" id="688867.SAMN05660236_5639"/>
<accession>A0A1T5MK61</accession>
<dbReference type="GO" id="GO:0016652">
    <property type="term" value="F:oxidoreductase activity, acting on NAD(P)H as acceptor"/>
    <property type="evidence" value="ECO:0007669"/>
    <property type="project" value="UniProtKB-UniRule"/>
</dbReference>
<comment type="caution">
    <text evidence="6">Lacks conserved residue(s) required for the propagation of feature annotation.</text>
</comment>
<feature type="domain" description="Flavodoxin-like fold" evidence="7">
    <location>
        <begin position="19"/>
        <end position="209"/>
    </location>
</feature>
<organism evidence="8 9">
    <name type="scientific">Ohtaekwangia koreensis</name>
    <dbReference type="NCBI Taxonomy" id="688867"/>
    <lineage>
        <taxon>Bacteria</taxon>
        <taxon>Pseudomonadati</taxon>
        <taxon>Bacteroidota</taxon>
        <taxon>Cytophagia</taxon>
        <taxon>Cytophagales</taxon>
        <taxon>Fulvivirgaceae</taxon>
        <taxon>Ohtaekwangia</taxon>
    </lineage>
</organism>
<comment type="catalytic activity">
    <reaction evidence="5">
        <text>N,N-dimethyl-1,4-phenylenediamine + anthranilate + 2 NAD(+) = 2-(4-dimethylaminophenyl)diazenylbenzoate + 2 NADH + 2 H(+)</text>
        <dbReference type="Rhea" id="RHEA:55872"/>
        <dbReference type="ChEBI" id="CHEBI:15378"/>
        <dbReference type="ChEBI" id="CHEBI:15783"/>
        <dbReference type="ChEBI" id="CHEBI:16567"/>
        <dbReference type="ChEBI" id="CHEBI:57540"/>
        <dbReference type="ChEBI" id="CHEBI:57945"/>
        <dbReference type="ChEBI" id="CHEBI:71579"/>
        <dbReference type="EC" id="1.7.1.17"/>
    </reaction>
    <physiologicalReaction direction="right-to-left" evidence="5">
        <dbReference type="Rhea" id="RHEA:55874"/>
    </physiologicalReaction>
</comment>
<evidence type="ECO:0000256" key="1">
    <source>
        <dbReference type="ARBA" id="ARBA00022630"/>
    </source>
</evidence>
<dbReference type="EC" id="1.6.5.-" evidence="6"/>
<dbReference type="Proteomes" id="UP000190961">
    <property type="component" value="Unassembled WGS sequence"/>
</dbReference>
<dbReference type="Pfam" id="PF02525">
    <property type="entry name" value="Flavodoxin_2"/>
    <property type="match status" value="1"/>
</dbReference>
<reference evidence="8 9" key="1">
    <citation type="submission" date="2017-02" db="EMBL/GenBank/DDBJ databases">
        <authorList>
            <person name="Peterson S.W."/>
        </authorList>
    </citation>
    <scope>NUCLEOTIDE SEQUENCE [LARGE SCALE GENOMIC DNA]</scope>
    <source>
        <strain evidence="8 9">DSM 25262</strain>
    </source>
</reference>
<proteinExistence type="inferred from homology"/>
<dbReference type="InterPro" id="IPR003680">
    <property type="entry name" value="Flavodoxin_fold"/>
</dbReference>
<dbReference type="InterPro" id="IPR029039">
    <property type="entry name" value="Flavoprotein-like_sf"/>
</dbReference>
<comment type="subunit">
    <text evidence="6">Homodimer.</text>
</comment>
<evidence type="ECO:0000256" key="4">
    <source>
        <dbReference type="ARBA" id="ARBA00023027"/>
    </source>
</evidence>
<evidence type="ECO:0000259" key="7">
    <source>
        <dbReference type="Pfam" id="PF02525"/>
    </source>
</evidence>
<dbReference type="EC" id="1.7.1.17" evidence="6"/>
<dbReference type="SUPFAM" id="SSF52218">
    <property type="entry name" value="Flavoproteins"/>
    <property type="match status" value="1"/>
</dbReference>
<comment type="function">
    <text evidence="6">Also exhibits azoreductase activity. Catalyzes the reductive cleavage of the azo bond in aromatic azo compounds to the corresponding amines.</text>
</comment>
<dbReference type="GO" id="GO:0016655">
    <property type="term" value="F:oxidoreductase activity, acting on NAD(P)H, quinone or similar compound as acceptor"/>
    <property type="evidence" value="ECO:0007669"/>
    <property type="project" value="InterPro"/>
</dbReference>
<comment type="catalytic activity">
    <reaction evidence="6">
        <text>2 a quinone + NADH + H(+) = 2 a 1,4-benzosemiquinone + NAD(+)</text>
        <dbReference type="Rhea" id="RHEA:65952"/>
        <dbReference type="ChEBI" id="CHEBI:15378"/>
        <dbReference type="ChEBI" id="CHEBI:57540"/>
        <dbReference type="ChEBI" id="CHEBI:57945"/>
        <dbReference type="ChEBI" id="CHEBI:132124"/>
        <dbReference type="ChEBI" id="CHEBI:134225"/>
    </reaction>
</comment>
<dbReference type="Gene3D" id="3.40.50.360">
    <property type="match status" value="1"/>
</dbReference>
<evidence type="ECO:0000256" key="2">
    <source>
        <dbReference type="ARBA" id="ARBA00022643"/>
    </source>
</evidence>
<keyword evidence="4 6" id="KW-0520">NAD</keyword>
<dbReference type="PANTHER" id="PTHR43741">
    <property type="entry name" value="FMN-DEPENDENT NADH-AZOREDUCTASE 1"/>
    <property type="match status" value="1"/>
</dbReference>
<name>A0A1T5MK61_9BACT</name>
<dbReference type="HAMAP" id="MF_01216">
    <property type="entry name" value="Azoreductase_type1"/>
    <property type="match status" value="1"/>
</dbReference>
<dbReference type="InterPro" id="IPR050104">
    <property type="entry name" value="FMN-dep_NADH:Q_OxRdtase_AzoR1"/>
</dbReference>
<keyword evidence="9" id="KW-1185">Reference proteome</keyword>
<dbReference type="PANTHER" id="PTHR43741:SF4">
    <property type="entry name" value="FMN-DEPENDENT NADH:QUINONE OXIDOREDUCTASE"/>
    <property type="match status" value="1"/>
</dbReference>
<evidence type="ECO:0000256" key="6">
    <source>
        <dbReference type="HAMAP-Rule" id="MF_01216"/>
    </source>
</evidence>
<evidence type="ECO:0000313" key="9">
    <source>
        <dbReference type="Proteomes" id="UP000190961"/>
    </source>
</evidence>
<evidence type="ECO:0000256" key="3">
    <source>
        <dbReference type="ARBA" id="ARBA00023002"/>
    </source>
</evidence>
<sequence>MLTVLSICPFGTNLKTHMKKILHIVSSPRGEESNSTLLGKSIIEKLLAQYPGSTVTVNNVVEKQYQPLQSVHVVAYRLPDDSHTQDQRIALRESNAAIAELFAADIIVISTPLYNFAIPAALKGWIDHIVRPGKTFSYQTGKVEGLLKQKEVYLAIASNGVFSDGPMKTMDHAEPYLRFILGFVGITQIATYRIEGSGIPGVMETAVQKGLESVVV</sequence>
<protein>
    <recommendedName>
        <fullName evidence="6">FMN dependent NADH:quinone oxidoreductase</fullName>
        <ecNumber evidence="6">1.6.5.-</ecNumber>
    </recommendedName>
    <alternativeName>
        <fullName evidence="6">Azo-dye reductase</fullName>
    </alternativeName>
    <alternativeName>
        <fullName evidence="6">FMN-dependent NADH-azo compound oxidoreductase</fullName>
    </alternativeName>
    <alternativeName>
        <fullName evidence="6">FMN-dependent NADH-azoreductase</fullName>
        <ecNumber evidence="6">1.7.1.17</ecNumber>
    </alternativeName>
</protein>
<dbReference type="EMBL" id="FUZU01000005">
    <property type="protein sequence ID" value="SKC88611.1"/>
    <property type="molecule type" value="Genomic_DNA"/>
</dbReference>
<feature type="binding site" evidence="6">
    <location>
        <begin position="33"/>
        <end position="35"/>
    </location>
    <ligand>
        <name>FMN</name>
        <dbReference type="ChEBI" id="CHEBI:58210"/>
    </ligand>
</feature>
<dbReference type="InterPro" id="IPR023048">
    <property type="entry name" value="NADH:quinone_OxRdtase_FMN_depd"/>
</dbReference>
<dbReference type="GO" id="GO:0009055">
    <property type="term" value="F:electron transfer activity"/>
    <property type="evidence" value="ECO:0007669"/>
    <property type="project" value="UniProtKB-UniRule"/>
</dbReference>
<feature type="binding site" evidence="6">
    <location>
        <position position="27"/>
    </location>
    <ligand>
        <name>FMN</name>
        <dbReference type="ChEBI" id="CHEBI:58210"/>
    </ligand>
</feature>
<gene>
    <name evidence="6" type="primary">azoR</name>
    <name evidence="8" type="ORF">SAMN05660236_5639</name>
</gene>
<dbReference type="AlphaFoldDB" id="A0A1T5MK61"/>
<comment type="function">
    <text evidence="6">Quinone reductase that provides resistance to thiol-specific stress caused by electrophilic quinones.</text>
</comment>
<comment type="similarity">
    <text evidence="6">Belongs to the azoreductase type 1 family.</text>
</comment>
<evidence type="ECO:0000256" key="5">
    <source>
        <dbReference type="ARBA" id="ARBA00048542"/>
    </source>
</evidence>
<evidence type="ECO:0000313" key="8">
    <source>
        <dbReference type="EMBL" id="SKC88611.1"/>
    </source>
</evidence>
<keyword evidence="1 6" id="KW-0285">Flavoprotein</keyword>
<keyword evidence="3 6" id="KW-0560">Oxidoreductase</keyword>
<dbReference type="GO" id="GO:0010181">
    <property type="term" value="F:FMN binding"/>
    <property type="evidence" value="ECO:0007669"/>
    <property type="project" value="UniProtKB-UniRule"/>
</dbReference>